<dbReference type="EMBL" id="JASPKZ010001951">
    <property type="protein sequence ID" value="KAJ9596992.1"/>
    <property type="molecule type" value="Genomic_DNA"/>
</dbReference>
<reference evidence="1" key="1">
    <citation type="journal article" date="2023" name="IScience">
        <title>Live-bearing cockroach genome reveals convergent evolutionary mechanisms linked to viviparity in insects and beyond.</title>
        <authorList>
            <person name="Fouks B."/>
            <person name="Harrison M.C."/>
            <person name="Mikhailova A.A."/>
            <person name="Marchal E."/>
            <person name="English S."/>
            <person name="Carruthers M."/>
            <person name="Jennings E.C."/>
            <person name="Chiamaka E.L."/>
            <person name="Frigard R.A."/>
            <person name="Pippel M."/>
            <person name="Attardo G.M."/>
            <person name="Benoit J.B."/>
            <person name="Bornberg-Bauer E."/>
            <person name="Tobe S.S."/>
        </authorList>
    </citation>
    <scope>NUCLEOTIDE SEQUENCE</scope>
    <source>
        <strain evidence="1">Stay&amp;Tobe</strain>
    </source>
</reference>
<dbReference type="AlphaFoldDB" id="A0AAD8ADH1"/>
<evidence type="ECO:0000313" key="2">
    <source>
        <dbReference type="Proteomes" id="UP001233999"/>
    </source>
</evidence>
<protein>
    <submittedName>
        <fullName evidence="1">Uncharacterized protein</fullName>
    </submittedName>
</protein>
<name>A0AAD8ADH1_DIPPU</name>
<proteinExistence type="predicted"/>
<sequence length="55" mass="6227">FVKHDLEDFRKNTATSLSDAYETEREPTDVLMLLDLMNDFISNDDEAEVTGGSTE</sequence>
<comment type="caution">
    <text evidence="1">The sequence shown here is derived from an EMBL/GenBank/DDBJ whole genome shotgun (WGS) entry which is preliminary data.</text>
</comment>
<keyword evidence="2" id="KW-1185">Reference proteome</keyword>
<gene>
    <name evidence="1" type="ORF">L9F63_011991</name>
</gene>
<feature type="non-terminal residue" evidence="1">
    <location>
        <position position="1"/>
    </location>
</feature>
<organism evidence="1 2">
    <name type="scientific">Diploptera punctata</name>
    <name type="common">Pacific beetle cockroach</name>
    <dbReference type="NCBI Taxonomy" id="6984"/>
    <lineage>
        <taxon>Eukaryota</taxon>
        <taxon>Metazoa</taxon>
        <taxon>Ecdysozoa</taxon>
        <taxon>Arthropoda</taxon>
        <taxon>Hexapoda</taxon>
        <taxon>Insecta</taxon>
        <taxon>Pterygota</taxon>
        <taxon>Neoptera</taxon>
        <taxon>Polyneoptera</taxon>
        <taxon>Dictyoptera</taxon>
        <taxon>Blattodea</taxon>
        <taxon>Blaberoidea</taxon>
        <taxon>Blaberidae</taxon>
        <taxon>Diplopterinae</taxon>
        <taxon>Diploptera</taxon>
    </lineage>
</organism>
<reference evidence="1" key="2">
    <citation type="submission" date="2023-05" db="EMBL/GenBank/DDBJ databases">
        <authorList>
            <person name="Fouks B."/>
        </authorList>
    </citation>
    <scope>NUCLEOTIDE SEQUENCE</scope>
    <source>
        <strain evidence="1">Stay&amp;Tobe</strain>
        <tissue evidence="1">Testes</tissue>
    </source>
</reference>
<accession>A0AAD8ADH1</accession>
<evidence type="ECO:0000313" key="1">
    <source>
        <dbReference type="EMBL" id="KAJ9596992.1"/>
    </source>
</evidence>
<feature type="non-terminal residue" evidence="1">
    <location>
        <position position="55"/>
    </location>
</feature>
<dbReference type="Proteomes" id="UP001233999">
    <property type="component" value="Unassembled WGS sequence"/>
</dbReference>